<evidence type="ECO:0000256" key="3">
    <source>
        <dbReference type="ARBA" id="ARBA00022448"/>
    </source>
</evidence>
<feature type="region of interest" description="Disordered" evidence="7">
    <location>
        <begin position="530"/>
        <end position="558"/>
    </location>
</feature>
<evidence type="ECO:0000313" key="10">
    <source>
        <dbReference type="Proteomes" id="UP000664169"/>
    </source>
</evidence>
<evidence type="ECO:0000256" key="4">
    <source>
        <dbReference type="ARBA" id="ARBA00022692"/>
    </source>
</evidence>
<gene>
    <name evidence="9" type="ORF">GOMPHAMPRED_002100</name>
</gene>
<dbReference type="GO" id="GO:0016020">
    <property type="term" value="C:membrane"/>
    <property type="evidence" value="ECO:0007669"/>
    <property type="project" value="UniProtKB-SubCell"/>
</dbReference>
<feature type="transmembrane region" description="Helical" evidence="8">
    <location>
        <begin position="210"/>
        <end position="229"/>
    </location>
</feature>
<evidence type="ECO:0000256" key="8">
    <source>
        <dbReference type="SAM" id="Phobius"/>
    </source>
</evidence>
<evidence type="ECO:0000256" key="5">
    <source>
        <dbReference type="ARBA" id="ARBA00022989"/>
    </source>
</evidence>
<comment type="caution">
    <text evidence="9">The sequence shown here is derived from an EMBL/GenBank/DDBJ whole genome shotgun (WGS) entry which is preliminary data.</text>
</comment>
<evidence type="ECO:0000256" key="1">
    <source>
        <dbReference type="ARBA" id="ARBA00004141"/>
    </source>
</evidence>
<feature type="region of interest" description="Disordered" evidence="7">
    <location>
        <begin position="95"/>
        <end position="156"/>
    </location>
</feature>
<dbReference type="OrthoDB" id="10062838at2759"/>
<feature type="compositionally biased region" description="Polar residues" evidence="7">
    <location>
        <begin position="1"/>
        <end position="12"/>
    </location>
</feature>
<dbReference type="PANTHER" id="PTHR19346:SF4">
    <property type="entry name" value="SUGAR PHOSPHATE TRANSPORTER DOMAIN-CONTAINING PROTEIN"/>
    <property type="match status" value="1"/>
</dbReference>
<organism evidence="9 10">
    <name type="scientific">Gomphillus americanus</name>
    <dbReference type="NCBI Taxonomy" id="1940652"/>
    <lineage>
        <taxon>Eukaryota</taxon>
        <taxon>Fungi</taxon>
        <taxon>Dikarya</taxon>
        <taxon>Ascomycota</taxon>
        <taxon>Pezizomycotina</taxon>
        <taxon>Lecanoromycetes</taxon>
        <taxon>OSLEUM clade</taxon>
        <taxon>Ostropomycetidae</taxon>
        <taxon>Ostropales</taxon>
        <taxon>Graphidaceae</taxon>
        <taxon>Gomphilloideae</taxon>
        <taxon>Gomphillus</taxon>
    </lineage>
</organism>
<feature type="transmembrane region" description="Helical" evidence="8">
    <location>
        <begin position="308"/>
        <end position="325"/>
    </location>
</feature>
<evidence type="ECO:0008006" key="11">
    <source>
        <dbReference type="Google" id="ProtNLM"/>
    </source>
</evidence>
<keyword evidence="4 8" id="KW-0812">Transmembrane</keyword>
<dbReference type="PANTHER" id="PTHR19346">
    <property type="entry name" value="SUGAR PHOSPHATE TRANSPORTER DOMAIN-CONTAINING PROTEIN"/>
    <property type="match status" value="1"/>
</dbReference>
<feature type="transmembrane region" description="Helical" evidence="8">
    <location>
        <begin position="444"/>
        <end position="463"/>
    </location>
</feature>
<keyword evidence="3" id="KW-0813">Transport</keyword>
<reference evidence="9" key="1">
    <citation type="submission" date="2021-03" db="EMBL/GenBank/DDBJ databases">
        <authorList>
            <person name="Tagirdzhanova G."/>
        </authorList>
    </citation>
    <scope>NUCLEOTIDE SEQUENCE</scope>
</reference>
<evidence type="ECO:0000256" key="6">
    <source>
        <dbReference type="ARBA" id="ARBA00023136"/>
    </source>
</evidence>
<keyword evidence="5 8" id="KW-1133">Transmembrane helix</keyword>
<dbReference type="InterPro" id="IPR026505">
    <property type="entry name" value="Solute_c_fam_35_mem_F3/F4"/>
</dbReference>
<feature type="transmembrane region" description="Helical" evidence="8">
    <location>
        <begin position="275"/>
        <end position="296"/>
    </location>
</feature>
<name>A0A8H3INZ1_9LECA</name>
<proteinExistence type="inferred from homology"/>
<sequence length="558" mass="61816">MTEDVTFSSTSLLAVPGEGYSLNNSSRSTSPDIPIHTPPSESSVEHPSKRRPIPLSLRPVGRSVATNLFPLSGDIRLTGSGDDKVDEEVAFDLDNEHDPSYQITEDMSRPSFHRPTDGRSGTPLLVKEEEGDTGDRERAQSLSRSPRSAFVSRRSTFRSTNPDYEAKSATKKKYLYAAFFLLLSLFSFVVQTETAKYVMETLKWKKSYCMLWMTHGSWTILWPVMLVILRIQKRRTPWESFWRRHKQILRTTAQMVRTRDLHLTGKNGQESPIPYMLRTTAIVTTALTVAGASWYVAIRLTTTSDLTAIYNASAFFAYAFSIPILKEKFRWDKVGAVAVAIAGVLIIAYGDTAPEGSEPKVAEDRGLGNIIIGIGSVLYGLYEVMYKRMACPPDGCSPGRGMMFAMTFGSLMGSFTLLFLWIPLPILHFTGIEPFEWPTGETGLVMLVSVIANATFSGSFLVLISLTSPVLSSVAALLTIFLVAIFDALKPGGERLSLPAILGGILIIGAFALLSWSTYREMEEQAKKNIEDDAILDDDDEEEEAVGEETEALYRQDS</sequence>
<dbReference type="GO" id="GO:0022857">
    <property type="term" value="F:transmembrane transporter activity"/>
    <property type="evidence" value="ECO:0007669"/>
    <property type="project" value="InterPro"/>
</dbReference>
<evidence type="ECO:0000256" key="7">
    <source>
        <dbReference type="SAM" id="MobiDB-lite"/>
    </source>
</evidence>
<keyword evidence="6 8" id="KW-0472">Membrane</keyword>
<dbReference type="InterPro" id="IPR037185">
    <property type="entry name" value="EmrE-like"/>
</dbReference>
<protein>
    <recommendedName>
        <fullName evidence="11">EamA domain-containing protein</fullName>
    </recommendedName>
</protein>
<feature type="transmembrane region" description="Helical" evidence="8">
    <location>
        <begin position="501"/>
        <end position="519"/>
    </location>
</feature>
<feature type="transmembrane region" description="Helical" evidence="8">
    <location>
        <begin position="174"/>
        <end position="190"/>
    </location>
</feature>
<comment type="subcellular location">
    <subcellularLocation>
        <location evidence="1">Membrane</location>
        <topology evidence="1">Multi-pass membrane protein</topology>
    </subcellularLocation>
</comment>
<accession>A0A8H3INZ1</accession>
<dbReference type="EMBL" id="CAJPDQ010000016">
    <property type="protein sequence ID" value="CAF9920649.1"/>
    <property type="molecule type" value="Genomic_DNA"/>
</dbReference>
<feature type="transmembrane region" description="Helical" evidence="8">
    <location>
        <begin position="470"/>
        <end position="489"/>
    </location>
</feature>
<feature type="compositionally biased region" description="Acidic residues" evidence="7">
    <location>
        <begin position="532"/>
        <end position="551"/>
    </location>
</feature>
<dbReference type="AlphaFoldDB" id="A0A8H3INZ1"/>
<feature type="compositionally biased region" description="Polar residues" evidence="7">
    <location>
        <begin position="21"/>
        <end position="31"/>
    </location>
</feature>
<feature type="region of interest" description="Disordered" evidence="7">
    <location>
        <begin position="1"/>
        <end position="55"/>
    </location>
</feature>
<dbReference type="SUPFAM" id="SSF103481">
    <property type="entry name" value="Multidrug resistance efflux transporter EmrE"/>
    <property type="match status" value="2"/>
</dbReference>
<feature type="transmembrane region" description="Helical" evidence="8">
    <location>
        <begin position="366"/>
        <end position="382"/>
    </location>
</feature>
<evidence type="ECO:0000256" key="2">
    <source>
        <dbReference type="ARBA" id="ARBA00007863"/>
    </source>
</evidence>
<dbReference type="InterPro" id="IPR009262">
    <property type="entry name" value="SLC35_F1/F2/F6"/>
</dbReference>
<evidence type="ECO:0000313" key="9">
    <source>
        <dbReference type="EMBL" id="CAF9920649.1"/>
    </source>
</evidence>
<comment type="similarity">
    <text evidence="2">Belongs to the SLC35F solute transporter family.</text>
</comment>
<dbReference type="Pfam" id="PF06027">
    <property type="entry name" value="SLC35F"/>
    <property type="match status" value="1"/>
</dbReference>
<dbReference type="Proteomes" id="UP000664169">
    <property type="component" value="Unassembled WGS sequence"/>
</dbReference>
<feature type="transmembrane region" description="Helical" evidence="8">
    <location>
        <begin position="403"/>
        <end position="424"/>
    </location>
</feature>
<feature type="transmembrane region" description="Helical" evidence="8">
    <location>
        <begin position="334"/>
        <end position="350"/>
    </location>
</feature>
<keyword evidence="10" id="KW-1185">Reference proteome</keyword>